<sequence>MLEATLRTASLPTADLQTAALQMPQRTSARRLPLQTRSFYQDVVSGLSQEQKKLHPKYFYDEEGSKLFEEITTVSEYYVTRTEMAILQSCIADLCAQIGAGASLIEFGSGSSRKIKLLLNELEALSCYMPIDIAQEMLSEACASLSEAYPELPIIPVCADFTRSLQLPAIPGNQKKVIFYPGSTIGNFEPMEAMLLMKQTRQLLEPGDGFIIGVDLKKDVQVLHEAYNDRQGVTARFNLNVLRRMNRELHADFQLEEFEHFAYYNAREGRIEMHIRSAIDQQVRIGDHVFDFHAGETIHTESSYKYDIDQFQQLASQCGYASKQVWTDPRQWFSVHYFEAI</sequence>
<keyword evidence="2 4" id="KW-0808">Transferase</keyword>
<dbReference type="Gene3D" id="3.40.50.150">
    <property type="entry name" value="Vaccinia Virus protein VP39"/>
    <property type="match status" value="1"/>
</dbReference>
<gene>
    <name evidence="4" type="primary">egtD</name>
    <name evidence="4" type="ORF">ACFSUC_18315</name>
</gene>
<dbReference type="PANTHER" id="PTHR43397">
    <property type="entry name" value="ERGOTHIONEINE BIOSYNTHESIS PROTEIN 1"/>
    <property type="match status" value="1"/>
</dbReference>
<dbReference type="NCBIfam" id="TIGR03438">
    <property type="entry name" value="egtD_ergothio"/>
    <property type="match status" value="1"/>
</dbReference>
<evidence type="ECO:0000256" key="2">
    <source>
        <dbReference type="ARBA" id="ARBA00022679"/>
    </source>
</evidence>
<dbReference type="SUPFAM" id="SSF53335">
    <property type="entry name" value="S-adenosyl-L-methionine-dependent methyltransferases"/>
    <property type="match status" value="1"/>
</dbReference>
<dbReference type="RefSeq" id="WP_379931092.1">
    <property type="nucleotide sequence ID" value="NZ_JBHUMM010000044.1"/>
</dbReference>
<dbReference type="InterPro" id="IPR029063">
    <property type="entry name" value="SAM-dependent_MTases_sf"/>
</dbReference>
<name>A0ABW5REX8_9BACL</name>
<feature type="domain" description="Histidine-specific methyltransferase SAM-dependent" evidence="3">
    <location>
        <begin position="40"/>
        <end position="339"/>
    </location>
</feature>
<organism evidence="4 5">
    <name type="scientific">Marinicrinis sediminis</name>
    <dbReference type="NCBI Taxonomy" id="1652465"/>
    <lineage>
        <taxon>Bacteria</taxon>
        <taxon>Bacillati</taxon>
        <taxon>Bacillota</taxon>
        <taxon>Bacilli</taxon>
        <taxon>Bacillales</taxon>
        <taxon>Paenibacillaceae</taxon>
    </lineage>
</organism>
<dbReference type="EC" id="2.1.1.44" evidence="4"/>
<dbReference type="InterPro" id="IPR051128">
    <property type="entry name" value="EgtD_Methyltrsf_superfamily"/>
</dbReference>
<dbReference type="PANTHER" id="PTHR43397:SF1">
    <property type="entry name" value="ERGOTHIONEINE BIOSYNTHESIS PROTEIN 1"/>
    <property type="match status" value="1"/>
</dbReference>
<dbReference type="InterPro" id="IPR019257">
    <property type="entry name" value="MeTrfase_dom"/>
</dbReference>
<accession>A0ABW5REX8</accession>
<evidence type="ECO:0000256" key="1">
    <source>
        <dbReference type="ARBA" id="ARBA00022603"/>
    </source>
</evidence>
<proteinExistence type="predicted"/>
<dbReference type="Proteomes" id="UP001597497">
    <property type="component" value="Unassembled WGS sequence"/>
</dbReference>
<dbReference type="PIRSF" id="PIRSF018005">
    <property type="entry name" value="UCP018005"/>
    <property type="match status" value="1"/>
</dbReference>
<dbReference type="InterPro" id="IPR017804">
    <property type="entry name" value="MeTrfase_EgtD-like"/>
</dbReference>
<keyword evidence="5" id="KW-1185">Reference proteome</keyword>
<dbReference type="EMBL" id="JBHUMM010000044">
    <property type="protein sequence ID" value="MFD2673507.1"/>
    <property type="molecule type" value="Genomic_DNA"/>
</dbReference>
<evidence type="ECO:0000313" key="5">
    <source>
        <dbReference type="Proteomes" id="UP001597497"/>
    </source>
</evidence>
<dbReference type="Pfam" id="PF10017">
    <property type="entry name" value="Methyltransf_33"/>
    <property type="match status" value="1"/>
</dbReference>
<protein>
    <submittedName>
        <fullName evidence="4">L-histidine N(Alpha)-methyltransferase</fullName>
        <ecNumber evidence="4">2.1.1.44</ecNumber>
    </submittedName>
</protein>
<evidence type="ECO:0000313" key="4">
    <source>
        <dbReference type="EMBL" id="MFD2673507.1"/>
    </source>
</evidence>
<keyword evidence="1 4" id="KW-0489">Methyltransferase</keyword>
<reference evidence="5" key="1">
    <citation type="journal article" date="2019" name="Int. J. Syst. Evol. Microbiol.">
        <title>The Global Catalogue of Microorganisms (GCM) 10K type strain sequencing project: providing services to taxonomists for standard genome sequencing and annotation.</title>
        <authorList>
            <consortium name="The Broad Institute Genomics Platform"/>
            <consortium name="The Broad Institute Genome Sequencing Center for Infectious Disease"/>
            <person name="Wu L."/>
            <person name="Ma J."/>
        </authorList>
    </citation>
    <scope>NUCLEOTIDE SEQUENCE [LARGE SCALE GENOMIC DNA]</scope>
    <source>
        <strain evidence="5">KCTC 33676</strain>
    </source>
</reference>
<evidence type="ECO:0000259" key="3">
    <source>
        <dbReference type="Pfam" id="PF10017"/>
    </source>
</evidence>
<dbReference type="InterPro" id="IPR035094">
    <property type="entry name" value="EgtD"/>
</dbReference>
<dbReference type="GO" id="GO:0052706">
    <property type="term" value="F:L-histidine N(alpha)-methyltransferase activity"/>
    <property type="evidence" value="ECO:0007669"/>
    <property type="project" value="UniProtKB-EC"/>
</dbReference>
<comment type="caution">
    <text evidence="4">The sequence shown here is derived from an EMBL/GenBank/DDBJ whole genome shotgun (WGS) entry which is preliminary data.</text>
</comment>
<dbReference type="GO" id="GO:0032259">
    <property type="term" value="P:methylation"/>
    <property type="evidence" value="ECO:0007669"/>
    <property type="project" value="UniProtKB-KW"/>
</dbReference>